<protein>
    <submittedName>
        <fullName evidence="3">Putative oxidoreductase</fullName>
    </submittedName>
</protein>
<dbReference type="PANTHER" id="PTHR24320:SF148">
    <property type="entry name" value="NAD(P)-BINDING ROSSMANN-FOLD SUPERFAMILY PROTEIN"/>
    <property type="match status" value="1"/>
</dbReference>
<evidence type="ECO:0000256" key="1">
    <source>
        <dbReference type="ARBA" id="ARBA00006484"/>
    </source>
</evidence>
<keyword evidence="4" id="KW-1185">Reference proteome</keyword>
<dbReference type="Pfam" id="PF00106">
    <property type="entry name" value="adh_short"/>
    <property type="match status" value="1"/>
</dbReference>
<dbReference type="GO" id="GO:0016491">
    <property type="term" value="F:oxidoreductase activity"/>
    <property type="evidence" value="ECO:0007669"/>
    <property type="project" value="UniProtKB-KW"/>
</dbReference>
<dbReference type="AlphaFoldDB" id="K6WC02"/>
<comment type="caution">
    <text evidence="3">The sequence shown here is derived from an EMBL/GenBank/DDBJ whole genome shotgun (WGS) entry which is preliminary data.</text>
</comment>
<dbReference type="PANTHER" id="PTHR24320">
    <property type="entry name" value="RETINOL DEHYDROGENASE"/>
    <property type="match status" value="1"/>
</dbReference>
<dbReference type="EMBL" id="BAHD01000048">
    <property type="protein sequence ID" value="GAB96765.1"/>
    <property type="molecule type" value="Genomic_DNA"/>
</dbReference>
<dbReference type="STRING" id="1184609.KILIM_048_00030"/>
<reference evidence="3 4" key="1">
    <citation type="submission" date="2012-08" db="EMBL/GenBank/DDBJ databases">
        <title>Whole genome shotgun sequence of Kineosphaera limosa NBRC 100340.</title>
        <authorList>
            <person name="Yoshida I."/>
            <person name="Isaki S."/>
            <person name="Hosoyama A."/>
            <person name="Tsuchikane K."/>
            <person name="Katsumata H."/>
            <person name="Ando Y."/>
            <person name="Ohji S."/>
            <person name="Hamada M."/>
            <person name="Tamura T."/>
            <person name="Yamazoe A."/>
            <person name="Yamazaki S."/>
            <person name="Fujita N."/>
        </authorList>
    </citation>
    <scope>NUCLEOTIDE SEQUENCE [LARGE SCALE GENOMIC DNA]</scope>
    <source>
        <strain evidence="3 4">NBRC 100340</strain>
    </source>
</reference>
<name>K6WC02_9MICO</name>
<proteinExistence type="inferred from homology"/>
<dbReference type="Proteomes" id="UP000008366">
    <property type="component" value="Unassembled WGS sequence"/>
</dbReference>
<dbReference type="InterPro" id="IPR002347">
    <property type="entry name" value="SDR_fam"/>
</dbReference>
<dbReference type="Gene3D" id="3.40.50.720">
    <property type="entry name" value="NAD(P)-binding Rossmann-like Domain"/>
    <property type="match status" value="1"/>
</dbReference>
<accession>K6WC02</accession>
<gene>
    <name evidence="3" type="ORF">KILIM_048_00030</name>
</gene>
<sequence>MTRPVLPARLPDQSGRTWFITGATSGLGREAARAASRAGARLIVPARNPEKARALLQELPGPARTLPLDLGDLASVRAAAVLIDELIDEPIDILLNNAGRVTMRREQNAAGHELILATNLLGPFAFTNLIADRVRQRIVIVGSSAHRVGHVDGHDPHFRRRRWSAARAYSQAKLGDMLWAVELYRRLRAAGRDLTVQLAHPGWALTGIQNVSASQRLNRVFTRVSGIMSQPAEVGALPILMAATADLPPLSYCGPDGLGEQRGAPTLVGRAWRALDPQAARAVWELCVRDTGTDLPMPSAGED</sequence>
<organism evidence="3 4">
    <name type="scientific">Kineosphaera limosa NBRC 100340</name>
    <dbReference type="NCBI Taxonomy" id="1184609"/>
    <lineage>
        <taxon>Bacteria</taxon>
        <taxon>Bacillati</taxon>
        <taxon>Actinomycetota</taxon>
        <taxon>Actinomycetes</taxon>
        <taxon>Micrococcales</taxon>
        <taxon>Dermatophilaceae</taxon>
        <taxon>Kineosphaera</taxon>
    </lineage>
</organism>
<dbReference type="RefSeq" id="WP_006593297.1">
    <property type="nucleotide sequence ID" value="NZ_BAHD01000048.1"/>
</dbReference>
<evidence type="ECO:0000313" key="3">
    <source>
        <dbReference type="EMBL" id="GAB96765.1"/>
    </source>
</evidence>
<dbReference type="eggNOG" id="COG1028">
    <property type="taxonomic scope" value="Bacteria"/>
</dbReference>
<keyword evidence="2" id="KW-0560">Oxidoreductase</keyword>
<comment type="similarity">
    <text evidence="1">Belongs to the short-chain dehydrogenases/reductases (SDR) family.</text>
</comment>
<dbReference type="InterPro" id="IPR036291">
    <property type="entry name" value="NAD(P)-bd_dom_sf"/>
</dbReference>
<dbReference type="PRINTS" id="PR00081">
    <property type="entry name" value="GDHRDH"/>
</dbReference>
<evidence type="ECO:0000256" key="2">
    <source>
        <dbReference type="ARBA" id="ARBA00023002"/>
    </source>
</evidence>
<evidence type="ECO:0000313" key="4">
    <source>
        <dbReference type="Proteomes" id="UP000008366"/>
    </source>
</evidence>
<dbReference type="SUPFAM" id="SSF51735">
    <property type="entry name" value="NAD(P)-binding Rossmann-fold domains"/>
    <property type="match status" value="1"/>
</dbReference>